<dbReference type="EMBL" id="MPUH01000112">
    <property type="protein sequence ID" value="OMJ90026.1"/>
    <property type="molecule type" value="Genomic_DNA"/>
</dbReference>
<dbReference type="OrthoDB" id="19209at2759"/>
<dbReference type="SUPFAM" id="SSF54762">
    <property type="entry name" value="Signal recognition particle alu RNA binding heterodimer, SRP9/14"/>
    <property type="match status" value="1"/>
</dbReference>
<proteinExistence type="inferred from homology"/>
<evidence type="ECO:0000313" key="7">
    <source>
        <dbReference type="EMBL" id="OMJ90026.1"/>
    </source>
</evidence>
<dbReference type="GO" id="GO:0008312">
    <property type="term" value="F:7S RNA binding"/>
    <property type="evidence" value="ECO:0007669"/>
    <property type="project" value="InterPro"/>
</dbReference>
<keyword evidence="6" id="KW-0687">Ribonucleoprotein</keyword>
<sequence length="103" mass="12452">MLLDYQDFLKKLEEAFAETKDKGSVWVWFKQCPEWVGKHRTGKDREERRNLQVQQNLESHPFTLVVRMKTKKRRFSTKVPAEESAYFQRLLHNILLVNYPKKN</sequence>
<evidence type="ECO:0000256" key="3">
    <source>
        <dbReference type="ARBA" id="ARBA00022490"/>
    </source>
</evidence>
<dbReference type="GO" id="GO:0030942">
    <property type="term" value="F:endoplasmic reticulum signal peptide binding"/>
    <property type="evidence" value="ECO:0007669"/>
    <property type="project" value="InterPro"/>
</dbReference>
<keyword evidence="8" id="KW-1185">Reference proteome</keyword>
<dbReference type="Gene3D" id="3.30.720.10">
    <property type="entry name" value="Signal recognition particle alu RNA binding heterodimer, srp9/1"/>
    <property type="match status" value="1"/>
</dbReference>
<name>A0A1R2CM38_9CILI</name>
<reference evidence="7 8" key="1">
    <citation type="submission" date="2016-11" db="EMBL/GenBank/DDBJ databases">
        <title>The macronuclear genome of Stentor coeruleus: a giant cell with tiny introns.</title>
        <authorList>
            <person name="Slabodnick M."/>
            <person name="Ruby J.G."/>
            <person name="Reiff S.B."/>
            <person name="Swart E.C."/>
            <person name="Gosai S."/>
            <person name="Prabakaran S."/>
            <person name="Witkowska E."/>
            <person name="Larue G.E."/>
            <person name="Fisher S."/>
            <person name="Freeman R.M."/>
            <person name="Gunawardena J."/>
            <person name="Chu W."/>
            <person name="Stover N.A."/>
            <person name="Gregory B.D."/>
            <person name="Nowacki M."/>
            <person name="Derisi J."/>
            <person name="Roy S.W."/>
            <person name="Marshall W.F."/>
            <person name="Sood P."/>
        </authorList>
    </citation>
    <scope>NUCLEOTIDE SEQUENCE [LARGE SCALE GENOMIC DNA]</scope>
    <source>
        <strain evidence="7">WM001</strain>
    </source>
</reference>
<accession>A0A1R2CM38</accession>
<keyword evidence="5" id="KW-0733">Signal recognition particle</keyword>
<dbReference type="InterPro" id="IPR009018">
    <property type="entry name" value="Signal_recog_particle_SRP9/14"/>
</dbReference>
<keyword evidence="4" id="KW-0694">RNA-binding</keyword>
<evidence type="ECO:0000256" key="6">
    <source>
        <dbReference type="ARBA" id="ARBA00023274"/>
    </source>
</evidence>
<evidence type="ECO:0000256" key="4">
    <source>
        <dbReference type="ARBA" id="ARBA00022884"/>
    </source>
</evidence>
<evidence type="ECO:0000313" key="8">
    <source>
        <dbReference type="Proteomes" id="UP000187209"/>
    </source>
</evidence>
<gene>
    <name evidence="7" type="ORF">SteCoe_7705</name>
</gene>
<comment type="caution">
    <text evidence="7">The sequence shown here is derived from an EMBL/GenBank/DDBJ whole genome shotgun (WGS) entry which is preliminary data.</text>
</comment>
<protein>
    <recommendedName>
        <fullName evidence="9">Signal recognition particle 14 kDa protein</fullName>
    </recommendedName>
</protein>
<dbReference type="InterPro" id="IPR003210">
    <property type="entry name" value="Signal_recog_particle_SRP14"/>
</dbReference>
<dbReference type="Pfam" id="PF02290">
    <property type="entry name" value="SRP14"/>
    <property type="match status" value="1"/>
</dbReference>
<evidence type="ECO:0008006" key="9">
    <source>
        <dbReference type="Google" id="ProtNLM"/>
    </source>
</evidence>
<comment type="subcellular location">
    <subcellularLocation>
        <location evidence="1">Cytoplasm</location>
    </subcellularLocation>
</comment>
<dbReference type="Proteomes" id="UP000187209">
    <property type="component" value="Unassembled WGS sequence"/>
</dbReference>
<evidence type="ECO:0000256" key="5">
    <source>
        <dbReference type="ARBA" id="ARBA00023135"/>
    </source>
</evidence>
<evidence type="ECO:0000256" key="1">
    <source>
        <dbReference type="ARBA" id="ARBA00004496"/>
    </source>
</evidence>
<dbReference type="GO" id="GO:0006614">
    <property type="term" value="P:SRP-dependent cotranslational protein targeting to membrane"/>
    <property type="evidence" value="ECO:0007669"/>
    <property type="project" value="InterPro"/>
</dbReference>
<dbReference type="GO" id="GO:0005786">
    <property type="term" value="C:signal recognition particle, endoplasmic reticulum targeting"/>
    <property type="evidence" value="ECO:0007669"/>
    <property type="project" value="UniProtKB-KW"/>
</dbReference>
<organism evidence="7 8">
    <name type="scientific">Stentor coeruleus</name>
    <dbReference type="NCBI Taxonomy" id="5963"/>
    <lineage>
        <taxon>Eukaryota</taxon>
        <taxon>Sar</taxon>
        <taxon>Alveolata</taxon>
        <taxon>Ciliophora</taxon>
        <taxon>Postciliodesmatophora</taxon>
        <taxon>Heterotrichea</taxon>
        <taxon>Heterotrichida</taxon>
        <taxon>Stentoridae</taxon>
        <taxon>Stentor</taxon>
    </lineage>
</organism>
<keyword evidence="3" id="KW-0963">Cytoplasm</keyword>
<dbReference type="AlphaFoldDB" id="A0A1R2CM38"/>
<evidence type="ECO:0000256" key="2">
    <source>
        <dbReference type="ARBA" id="ARBA00010349"/>
    </source>
</evidence>
<comment type="similarity">
    <text evidence="2">Belongs to the SRP14 family.</text>
</comment>